<dbReference type="SUPFAM" id="SSF56112">
    <property type="entry name" value="Protein kinase-like (PK-like)"/>
    <property type="match status" value="1"/>
</dbReference>
<reference evidence="2 3" key="1">
    <citation type="submission" date="2021-08" db="EMBL/GenBank/DDBJ databases">
        <title>Draft Genome Sequence of Phanerochaete sordida strain YK-624.</title>
        <authorList>
            <person name="Mori T."/>
            <person name="Dohra H."/>
            <person name="Suzuki T."/>
            <person name="Kawagishi H."/>
            <person name="Hirai H."/>
        </authorList>
    </citation>
    <scope>NUCLEOTIDE SEQUENCE [LARGE SCALE GENOMIC DNA]</scope>
    <source>
        <strain evidence="2 3">YK-624</strain>
    </source>
</reference>
<evidence type="ECO:0000313" key="2">
    <source>
        <dbReference type="EMBL" id="GJE87320.1"/>
    </source>
</evidence>
<dbReference type="PANTHER" id="PTHR36091:SF2">
    <property type="entry name" value="AMINOGLYCOSIDE PHOSPHOTRANSFERASE DOMAIN-CONTAINING PROTEIN"/>
    <property type="match status" value="1"/>
</dbReference>
<comment type="caution">
    <text evidence="2">The sequence shown here is derived from an EMBL/GenBank/DDBJ whole genome shotgun (WGS) entry which is preliminary data.</text>
</comment>
<dbReference type="Gene3D" id="3.90.1200.10">
    <property type="match status" value="1"/>
</dbReference>
<sequence>MIGALKQIRRCLTTSSTPFSRKTINREELFSVTTERWLCNEEIERAIRYVAFDVDAFLDVATKAAGARECISFDKLQDGSMNRAFSLRFDNSVEFIAKIPYPVVGPTHYCTASEVATLDYLRTEQGLPVPHVRAWCSRAEETPVGAEYIMYDKIQGIPLYSFDKTTIPLEDDPYLNVLGLVRRIQSRLARTWFSCIGNIYYKEDVSEALRAQPLYHPDSFIRPSGNCSRFCIGPTIDREFWRGGRASLNIDRGPWPDFHSYMLALAACARAFIVSLEDTKFRRTYEAIISDFERLAPNLLPLDPRFILWHPDLHASNIIVDEKSEIHELRGVIDWQGATILPSYMQVEVPPAFVTEPHPLVVVTDDGPDLTQDSAALEGVQPRDVEQALRRAWRQWAHERIMRDEDKHIVREMYDVEGVVKRALSGPARAITRGDAEGLATIRSSFLTAKQAWRFKVGADEQGIPLQSFPLTISDAEAEQIESEAGDCVRERTMWDDRLQNLGIVPDTDGMVGAARYDETKQAVENLRQTALAAATSQEEKDLIARTWPLQEGKPSLLAESCY</sequence>
<evidence type="ECO:0000259" key="1">
    <source>
        <dbReference type="Pfam" id="PF01636"/>
    </source>
</evidence>
<proteinExistence type="predicted"/>
<dbReference type="Pfam" id="PF01636">
    <property type="entry name" value="APH"/>
    <property type="match status" value="1"/>
</dbReference>
<keyword evidence="3" id="KW-1185">Reference proteome</keyword>
<dbReference type="OrthoDB" id="2968323at2759"/>
<dbReference type="EMBL" id="BPQB01000006">
    <property type="protein sequence ID" value="GJE87320.1"/>
    <property type="molecule type" value="Genomic_DNA"/>
</dbReference>
<feature type="domain" description="Aminoglycoside phosphotransferase" evidence="1">
    <location>
        <begin position="286"/>
        <end position="340"/>
    </location>
</feature>
<name>A0A9P3G3R0_9APHY</name>
<gene>
    <name evidence="2" type="ORF">PsYK624_034030</name>
</gene>
<evidence type="ECO:0000313" key="3">
    <source>
        <dbReference type="Proteomes" id="UP000703269"/>
    </source>
</evidence>
<dbReference type="PANTHER" id="PTHR36091">
    <property type="entry name" value="ALTERED INHERITANCE OF MITOCHONDRIA PROTEIN 9, MITOCHONDRIAL"/>
    <property type="match status" value="1"/>
</dbReference>
<protein>
    <recommendedName>
        <fullName evidence="1">Aminoglycoside phosphotransferase domain-containing protein</fullName>
    </recommendedName>
</protein>
<dbReference type="AlphaFoldDB" id="A0A9P3G3R0"/>
<dbReference type="GO" id="GO:0005739">
    <property type="term" value="C:mitochondrion"/>
    <property type="evidence" value="ECO:0007669"/>
    <property type="project" value="TreeGrafter"/>
</dbReference>
<accession>A0A9P3G3R0</accession>
<dbReference type="InterPro" id="IPR011009">
    <property type="entry name" value="Kinase-like_dom_sf"/>
</dbReference>
<dbReference type="InterPro" id="IPR002575">
    <property type="entry name" value="Aminoglycoside_PTrfase"/>
</dbReference>
<dbReference type="Proteomes" id="UP000703269">
    <property type="component" value="Unassembled WGS sequence"/>
</dbReference>
<dbReference type="InterPro" id="IPR051035">
    <property type="entry name" value="Mito_inheritance_9"/>
</dbReference>
<organism evidence="2 3">
    <name type="scientific">Phanerochaete sordida</name>
    <dbReference type="NCBI Taxonomy" id="48140"/>
    <lineage>
        <taxon>Eukaryota</taxon>
        <taxon>Fungi</taxon>
        <taxon>Dikarya</taxon>
        <taxon>Basidiomycota</taxon>
        <taxon>Agaricomycotina</taxon>
        <taxon>Agaricomycetes</taxon>
        <taxon>Polyporales</taxon>
        <taxon>Phanerochaetaceae</taxon>
        <taxon>Phanerochaete</taxon>
    </lineage>
</organism>